<gene>
    <name evidence="10" type="ORF">EDB92DRAFT_2081346</name>
</gene>
<dbReference type="AlphaFoldDB" id="A0AAD4LNK8"/>
<dbReference type="GO" id="GO:0006367">
    <property type="term" value="P:transcription initiation at RNA polymerase II promoter"/>
    <property type="evidence" value="ECO:0007669"/>
    <property type="project" value="TreeGrafter"/>
</dbReference>
<dbReference type="GO" id="GO:0046982">
    <property type="term" value="F:protein heterodimerization activity"/>
    <property type="evidence" value="ECO:0007669"/>
    <property type="project" value="InterPro"/>
</dbReference>
<comment type="similarity">
    <text evidence="2">Belongs to the TAF8 family.</text>
</comment>
<dbReference type="CDD" id="cd00076">
    <property type="entry name" value="HFD_SF"/>
    <property type="match status" value="1"/>
</dbReference>
<dbReference type="Gene3D" id="1.10.20.10">
    <property type="entry name" value="Histone, subunit A"/>
    <property type="match status" value="1"/>
</dbReference>
<dbReference type="InterPro" id="IPR009072">
    <property type="entry name" value="Histone-fold"/>
</dbReference>
<evidence type="ECO:0000256" key="3">
    <source>
        <dbReference type="ARBA" id="ARBA00017307"/>
    </source>
</evidence>
<dbReference type="PANTHER" id="PTHR46469:SF1">
    <property type="entry name" value="TRANSCRIPTION INITIATION FACTOR TFIID SUBUNIT 8"/>
    <property type="match status" value="1"/>
</dbReference>
<evidence type="ECO:0000259" key="9">
    <source>
        <dbReference type="Pfam" id="PF10406"/>
    </source>
</evidence>
<evidence type="ECO:0000256" key="7">
    <source>
        <dbReference type="SAM" id="MobiDB-lite"/>
    </source>
</evidence>
<evidence type="ECO:0000256" key="1">
    <source>
        <dbReference type="ARBA" id="ARBA00004123"/>
    </source>
</evidence>
<dbReference type="Pfam" id="PF07524">
    <property type="entry name" value="Bromo_TP"/>
    <property type="match status" value="1"/>
</dbReference>
<comment type="subcellular location">
    <subcellularLocation>
        <location evidence="1">Nucleus</location>
    </subcellularLocation>
</comment>
<dbReference type="GO" id="GO:0005669">
    <property type="term" value="C:transcription factor TFIID complex"/>
    <property type="evidence" value="ECO:0007669"/>
    <property type="project" value="InterPro"/>
</dbReference>
<evidence type="ECO:0000256" key="5">
    <source>
        <dbReference type="ARBA" id="ARBA00023163"/>
    </source>
</evidence>
<evidence type="ECO:0000313" key="10">
    <source>
        <dbReference type="EMBL" id="KAH8999335.1"/>
    </source>
</evidence>
<dbReference type="Proteomes" id="UP001201163">
    <property type="component" value="Unassembled WGS sequence"/>
</dbReference>
<dbReference type="InterPro" id="IPR037818">
    <property type="entry name" value="TAF8"/>
</dbReference>
<evidence type="ECO:0000256" key="6">
    <source>
        <dbReference type="ARBA" id="ARBA00023242"/>
    </source>
</evidence>
<evidence type="ECO:0000259" key="8">
    <source>
        <dbReference type="Pfam" id="PF07524"/>
    </source>
</evidence>
<feature type="region of interest" description="Disordered" evidence="7">
    <location>
        <begin position="165"/>
        <end position="209"/>
    </location>
</feature>
<organism evidence="10 11">
    <name type="scientific">Lactarius akahatsu</name>
    <dbReference type="NCBI Taxonomy" id="416441"/>
    <lineage>
        <taxon>Eukaryota</taxon>
        <taxon>Fungi</taxon>
        <taxon>Dikarya</taxon>
        <taxon>Basidiomycota</taxon>
        <taxon>Agaricomycotina</taxon>
        <taxon>Agaricomycetes</taxon>
        <taxon>Russulales</taxon>
        <taxon>Russulaceae</taxon>
        <taxon>Lactarius</taxon>
    </lineage>
</organism>
<dbReference type="InterPro" id="IPR019473">
    <property type="entry name" value="TFIID_su8_C"/>
</dbReference>
<dbReference type="InterPro" id="IPR006565">
    <property type="entry name" value="BTP"/>
</dbReference>
<evidence type="ECO:0000256" key="4">
    <source>
        <dbReference type="ARBA" id="ARBA00023015"/>
    </source>
</evidence>
<proteinExistence type="inferred from homology"/>
<evidence type="ECO:0000256" key="2">
    <source>
        <dbReference type="ARBA" id="ARBA00008767"/>
    </source>
</evidence>
<evidence type="ECO:0000313" key="11">
    <source>
        <dbReference type="Proteomes" id="UP001201163"/>
    </source>
</evidence>
<reference evidence="10" key="1">
    <citation type="submission" date="2022-01" db="EMBL/GenBank/DDBJ databases">
        <title>Comparative genomics reveals a dynamic genome evolution in the ectomycorrhizal milk-cap (Lactarius) mushrooms.</title>
        <authorList>
            <consortium name="DOE Joint Genome Institute"/>
            <person name="Lebreton A."/>
            <person name="Tang N."/>
            <person name="Kuo A."/>
            <person name="LaButti K."/>
            <person name="Drula E."/>
            <person name="Barry K."/>
            <person name="Clum A."/>
            <person name="Lipzen A."/>
            <person name="Mousain D."/>
            <person name="Ng V."/>
            <person name="Wang R."/>
            <person name="Wang X."/>
            <person name="Dai Y."/>
            <person name="Henrissat B."/>
            <person name="Grigoriev I.V."/>
            <person name="Guerin-Laguette A."/>
            <person name="Yu F."/>
            <person name="Martin F.M."/>
        </authorList>
    </citation>
    <scope>NUCLEOTIDE SEQUENCE</scope>
    <source>
        <strain evidence="10">QP</strain>
    </source>
</reference>
<comment type="caution">
    <text evidence="10">The sequence shown here is derived from an EMBL/GenBank/DDBJ whole genome shotgun (WGS) entry which is preliminary data.</text>
</comment>
<name>A0AAD4LNK8_9AGAM</name>
<dbReference type="PANTHER" id="PTHR46469">
    <property type="entry name" value="TRANSCRIPTION INITIATION FACTOR TFIID SUBUNIT 8"/>
    <property type="match status" value="1"/>
</dbReference>
<keyword evidence="5" id="KW-0804">Transcription</keyword>
<keyword evidence="11" id="KW-1185">Reference proteome</keyword>
<dbReference type="Pfam" id="PF10406">
    <property type="entry name" value="TAF8_C"/>
    <property type="match status" value="1"/>
</dbReference>
<keyword evidence="4" id="KW-0805">Transcription regulation</keyword>
<dbReference type="EMBL" id="JAKELL010000004">
    <property type="protein sequence ID" value="KAH8999335.1"/>
    <property type="molecule type" value="Genomic_DNA"/>
</dbReference>
<feature type="domain" description="Transcription factor TFIID subunit 8 C-terminal" evidence="9">
    <location>
        <begin position="208"/>
        <end position="254"/>
    </location>
</feature>
<dbReference type="CDD" id="cd08049">
    <property type="entry name" value="TAF8"/>
    <property type="match status" value="1"/>
</dbReference>
<keyword evidence="6" id="KW-0539">Nucleus</keyword>
<protein>
    <recommendedName>
        <fullName evidence="3">Transcription initiation factor TFIID subunit 8</fullName>
    </recommendedName>
</protein>
<accession>A0AAD4LNK8</accession>
<feature type="domain" description="Bromodomain associated" evidence="8">
    <location>
        <begin position="78"/>
        <end position="150"/>
    </location>
</feature>
<sequence length="290" mass="32411">MSSLPSTVPPARAYTQQQPFSYPQSYGQYSTQQYPPINYSTRPQSLVYPAFQVPFGRKDSASWIDALPPQELSSVDPEVASKVLNRFISAELKHEAFDSAEPAALERLEVEVINFIQDLHRKIHDYANLANRTAPLASDMFDICQECGLETEDLRITSELSKLRRRGPTSITEPVSLLPAGRRSPPPKLLSSDDESSPPTIPSSLRSIPHFYPNLPPKHTYLRTPPSPPRRQALPSLEKKLKNASLVQESLQNLLLATEDVVGPDDGEILGAIVNWEATVYPRKRWKLSA</sequence>